<reference evidence="5 6" key="1">
    <citation type="submission" date="2020-07" db="EMBL/GenBank/DDBJ databases">
        <title>Facklamia lactis sp. nov., isolated from raw milk.</title>
        <authorList>
            <person name="Doll E.V."/>
            <person name="Huptas C."/>
            <person name="Staib L."/>
            <person name="Wenning M."/>
            <person name="Scherer S."/>
        </authorList>
    </citation>
    <scope>NUCLEOTIDE SEQUENCE [LARGE SCALE GENOMIC DNA]</scope>
    <source>
        <strain evidence="5 6">DSM 111018</strain>
    </source>
</reference>
<evidence type="ECO:0000313" key="5">
    <source>
        <dbReference type="EMBL" id="MBG9985856.1"/>
    </source>
</evidence>
<dbReference type="PANTHER" id="PTHR40083:SF1">
    <property type="entry name" value="UPF0122 PROTEIN YLXM"/>
    <property type="match status" value="1"/>
</dbReference>
<evidence type="ECO:0000256" key="1">
    <source>
        <dbReference type="ARBA" id="ARBA00008720"/>
    </source>
</evidence>
<dbReference type="SUPFAM" id="SSF88659">
    <property type="entry name" value="Sigma3 and sigma4 domains of RNA polymerase sigma factors"/>
    <property type="match status" value="1"/>
</dbReference>
<comment type="similarity">
    <text evidence="1 3">Belongs to the UPF0122 family.</text>
</comment>
<dbReference type="InterPro" id="IPR054831">
    <property type="entry name" value="UPF0122_fam_protein"/>
</dbReference>
<name>A0ABS0LNX2_9LACT</name>
<dbReference type="EMBL" id="JACBXQ010000002">
    <property type="protein sequence ID" value="MBG9985856.1"/>
    <property type="molecule type" value="Genomic_DNA"/>
</dbReference>
<protein>
    <recommendedName>
        <fullName evidence="3">UPF0122 protein HZY91_02990</fullName>
    </recommendedName>
</protein>
<comment type="function">
    <text evidence="2 3">Might take part in the signal recognition particle (SRP) pathway. This is inferred from the conservation of its genetic proximity to ftsY/ffh. May be a regulatory protein.</text>
</comment>
<keyword evidence="4" id="KW-0175">Coiled coil</keyword>
<organism evidence="5 6">
    <name type="scientific">Facklamia lactis</name>
    <dbReference type="NCBI Taxonomy" id="2749967"/>
    <lineage>
        <taxon>Bacteria</taxon>
        <taxon>Bacillati</taxon>
        <taxon>Bacillota</taxon>
        <taxon>Bacilli</taxon>
        <taxon>Lactobacillales</taxon>
        <taxon>Aerococcaceae</taxon>
        <taxon>Facklamia</taxon>
    </lineage>
</organism>
<feature type="coiled-coil region" evidence="4">
    <location>
        <begin position="49"/>
        <end position="93"/>
    </location>
</feature>
<gene>
    <name evidence="5" type="ORF">HZY91_02990</name>
</gene>
<dbReference type="PANTHER" id="PTHR40083">
    <property type="entry name" value="UPF0122 PROTEIN CBO2450/CLC_2298"/>
    <property type="match status" value="1"/>
</dbReference>
<dbReference type="NCBIfam" id="NF045758">
    <property type="entry name" value="YlxM"/>
    <property type="match status" value="1"/>
</dbReference>
<keyword evidence="5" id="KW-0238">DNA-binding</keyword>
<dbReference type="Pfam" id="PF04297">
    <property type="entry name" value="UPF0122"/>
    <property type="match status" value="1"/>
</dbReference>
<evidence type="ECO:0000256" key="3">
    <source>
        <dbReference type="HAMAP-Rule" id="MF_00245"/>
    </source>
</evidence>
<evidence type="ECO:0000313" key="6">
    <source>
        <dbReference type="Proteomes" id="UP000721415"/>
    </source>
</evidence>
<evidence type="ECO:0000256" key="2">
    <source>
        <dbReference type="ARBA" id="ARBA00024764"/>
    </source>
</evidence>
<proteinExistence type="inferred from homology"/>
<comment type="caution">
    <text evidence="5">The sequence shown here is derived from an EMBL/GenBank/DDBJ whole genome shotgun (WGS) entry which is preliminary data.</text>
</comment>
<evidence type="ECO:0000256" key="4">
    <source>
        <dbReference type="SAM" id="Coils"/>
    </source>
</evidence>
<dbReference type="Gene3D" id="1.10.10.10">
    <property type="entry name" value="Winged helix-like DNA-binding domain superfamily/Winged helix DNA-binding domain"/>
    <property type="match status" value="1"/>
</dbReference>
<dbReference type="GO" id="GO:0003677">
    <property type="term" value="F:DNA binding"/>
    <property type="evidence" value="ECO:0007669"/>
    <property type="project" value="UniProtKB-KW"/>
</dbReference>
<accession>A0ABS0LNX2</accession>
<dbReference type="Proteomes" id="UP000721415">
    <property type="component" value="Unassembled WGS sequence"/>
</dbReference>
<dbReference type="InterPro" id="IPR013324">
    <property type="entry name" value="RNA_pol_sigma_r3/r4-like"/>
</dbReference>
<keyword evidence="6" id="KW-1185">Reference proteome</keyword>
<sequence>MSLEKTVHINQLLSYYGVLLTEKQQNMMASYYEEDLSLSEIGENYQISRQAVYDNLKRAECLLKEYEEKLRLLDKSNQRLERYDQLKQVLTKNQCAVEIVEELIQKEL</sequence>
<dbReference type="InterPro" id="IPR036388">
    <property type="entry name" value="WH-like_DNA-bd_sf"/>
</dbReference>
<dbReference type="InterPro" id="IPR007394">
    <property type="entry name" value="UPF0122"/>
</dbReference>
<dbReference type="RefSeq" id="WP_197114610.1">
    <property type="nucleotide sequence ID" value="NZ_JACBXQ010000002.1"/>
</dbReference>
<dbReference type="HAMAP" id="MF_00245">
    <property type="entry name" value="UPF0122"/>
    <property type="match status" value="1"/>
</dbReference>